<sequence>MKDIWISESPENNGIRLCFSKGFEPELKSEICAFVRWIRWKYRFPVRLKMYVKFEPYVVSYLSEEKVSATIFLPDDKTDSPFAQISVGNYVWRAENDRFNAVCDILYDIASMITHYFQWLNDETNCGELSSRQAHQKARRVVCKYIDSGGVAY</sequence>
<protein>
    <submittedName>
        <fullName evidence="1">Uncharacterized protein</fullName>
    </submittedName>
</protein>
<name>R6U7R1_9BACT</name>
<dbReference type="STRING" id="1263015.BN580_02065"/>
<gene>
    <name evidence="1" type="ORF">BN580_02065</name>
</gene>
<dbReference type="EMBL" id="CBFW010000343">
    <property type="protein sequence ID" value="CDC76121.1"/>
    <property type="molecule type" value="Genomic_DNA"/>
</dbReference>
<proteinExistence type="predicted"/>
<dbReference type="AlphaFoldDB" id="R6U7R1"/>
<evidence type="ECO:0000313" key="2">
    <source>
        <dbReference type="Proteomes" id="UP000017938"/>
    </source>
</evidence>
<accession>R6U7R1</accession>
<comment type="caution">
    <text evidence="1">The sequence shown here is derived from an EMBL/GenBank/DDBJ whole genome shotgun (WGS) entry which is preliminary data.</text>
</comment>
<dbReference type="Proteomes" id="UP000017938">
    <property type="component" value="Unassembled WGS sequence"/>
</dbReference>
<evidence type="ECO:0000313" key="1">
    <source>
        <dbReference type="EMBL" id="CDC76121.1"/>
    </source>
</evidence>
<organism evidence="1 2">
    <name type="scientific">Candidatus Colimorpha enterica</name>
    <dbReference type="NCBI Taxonomy" id="3083063"/>
    <lineage>
        <taxon>Bacteria</taxon>
        <taxon>Pseudomonadati</taxon>
        <taxon>Bacteroidota</taxon>
        <taxon>Bacteroidia</taxon>
        <taxon>Bacteroidales</taxon>
        <taxon>Candidatus Colimorpha</taxon>
    </lineage>
</organism>
<reference evidence="1" key="1">
    <citation type="submission" date="2012-11" db="EMBL/GenBank/DDBJ databases">
        <title>Dependencies among metagenomic species, viruses, plasmids and units of genetic variation.</title>
        <authorList>
            <person name="Nielsen H.B."/>
            <person name="Almeida M."/>
            <person name="Juncker A.S."/>
            <person name="Rasmussen S."/>
            <person name="Li J."/>
            <person name="Sunagawa S."/>
            <person name="Plichta D."/>
            <person name="Gautier L."/>
            <person name="Le Chatelier E."/>
            <person name="Peletier E."/>
            <person name="Bonde I."/>
            <person name="Nielsen T."/>
            <person name="Manichanh C."/>
            <person name="Arumugam M."/>
            <person name="Batto J."/>
            <person name="Santos M.B.Q.D."/>
            <person name="Blom N."/>
            <person name="Borruel N."/>
            <person name="Burgdorf K.S."/>
            <person name="Boumezbeur F."/>
            <person name="Casellas F."/>
            <person name="Dore J."/>
            <person name="Guarner F."/>
            <person name="Hansen T."/>
            <person name="Hildebrand F."/>
            <person name="Kaas R.S."/>
            <person name="Kennedy S."/>
            <person name="Kristiansen K."/>
            <person name="Kultima J.R."/>
            <person name="Leonard P."/>
            <person name="Levenez F."/>
            <person name="Lund O."/>
            <person name="Moumen B."/>
            <person name="Le Paslier D."/>
            <person name="Pons N."/>
            <person name="Pedersen O."/>
            <person name="Prifti E."/>
            <person name="Qin J."/>
            <person name="Raes J."/>
            <person name="Tap J."/>
            <person name="Tims S."/>
            <person name="Ussery D.W."/>
            <person name="Yamada T."/>
            <person name="MetaHit consortium"/>
            <person name="Renault P."/>
            <person name="Sicheritz-Ponten T."/>
            <person name="Bork P."/>
            <person name="Wang J."/>
            <person name="Brunak S."/>
            <person name="Ehrlich S.D."/>
        </authorList>
    </citation>
    <scope>NUCLEOTIDE SEQUENCE [LARGE SCALE GENOMIC DNA]</scope>
</reference>